<feature type="region of interest" description="Disordered" evidence="4">
    <location>
        <begin position="314"/>
        <end position="399"/>
    </location>
</feature>
<dbReference type="Gene3D" id="2.30.30.380">
    <property type="entry name" value="Zn-finger domain of Sec23/24"/>
    <property type="match status" value="1"/>
</dbReference>
<feature type="compositionally biased region" description="Basic and acidic residues" evidence="4">
    <location>
        <begin position="9"/>
        <end position="19"/>
    </location>
</feature>
<dbReference type="PANTHER" id="PTHR46858:SF5">
    <property type="entry name" value="E3 UBIQUITIN-PROTEIN LIGASE APD1-RELATED"/>
    <property type="match status" value="1"/>
</dbReference>
<dbReference type="CDD" id="cd16646">
    <property type="entry name" value="mRING-HC-C2H2C4_MDM2-like"/>
    <property type="match status" value="1"/>
</dbReference>
<dbReference type="InterPro" id="IPR013083">
    <property type="entry name" value="Znf_RING/FYVE/PHD"/>
</dbReference>
<feature type="compositionally biased region" description="Low complexity" evidence="4">
    <location>
        <begin position="26"/>
        <end position="41"/>
    </location>
</feature>
<accession>A0A7R8V2L0</accession>
<reference evidence="5 6" key="1">
    <citation type="submission" date="2020-11" db="EMBL/GenBank/DDBJ databases">
        <authorList>
            <person name="Wallbank WR R."/>
            <person name="Pardo Diaz C."/>
            <person name="Kozak K."/>
            <person name="Martin S."/>
            <person name="Jiggins C."/>
            <person name="Moest M."/>
            <person name="Warren A I."/>
            <person name="Generalovic N T."/>
            <person name="Byers J.R.P. K."/>
            <person name="Montejo-Kovacevich G."/>
            <person name="Yen C E."/>
        </authorList>
    </citation>
    <scope>NUCLEOTIDE SEQUENCE [LARGE SCALE GENOMIC DNA]</scope>
</reference>
<dbReference type="Pfam" id="PF13920">
    <property type="entry name" value="zf-C3HC4_3"/>
    <property type="match status" value="1"/>
</dbReference>
<dbReference type="Gene3D" id="3.30.40.10">
    <property type="entry name" value="Zinc/RING finger domain, C3HC4 (zinc finger)"/>
    <property type="match status" value="1"/>
</dbReference>
<organism evidence="5 6">
    <name type="scientific">Hermetia illucens</name>
    <name type="common">Black soldier fly</name>
    <dbReference type="NCBI Taxonomy" id="343691"/>
    <lineage>
        <taxon>Eukaryota</taxon>
        <taxon>Metazoa</taxon>
        <taxon>Ecdysozoa</taxon>
        <taxon>Arthropoda</taxon>
        <taxon>Hexapoda</taxon>
        <taxon>Insecta</taxon>
        <taxon>Pterygota</taxon>
        <taxon>Neoptera</taxon>
        <taxon>Endopterygota</taxon>
        <taxon>Diptera</taxon>
        <taxon>Brachycera</taxon>
        <taxon>Stratiomyomorpha</taxon>
        <taxon>Stratiomyidae</taxon>
        <taxon>Hermetiinae</taxon>
        <taxon>Hermetia</taxon>
    </lineage>
</organism>
<dbReference type="Proteomes" id="UP000594454">
    <property type="component" value="Chromosome 5"/>
</dbReference>
<proteinExistence type="predicted"/>
<dbReference type="SUPFAM" id="SSF90209">
    <property type="entry name" value="Ran binding protein zinc finger-like"/>
    <property type="match status" value="1"/>
</dbReference>
<feature type="region of interest" description="Disordered" evidence="4">
    <location>
        <begin position="1"/>
        <end position="61"/>
    </location>
</feature>
<dbReference type="EMBL" id="LR899013">
    <property type="protein sequence ID" value="CAD7091691.1"/>
    <property type="molecule type" value="Genomic_DNA"/>
</dbReference>
<feature type="region of interest" description="Disordered" evidence="4">
    <location>
        <begin position="434"/>
        <end position="461"/>
    </location>
</feature>
<keyword evidence="6" id="KW-1185">Reference proteome</keyword>
<dbReference type="GO" id="GO:0008270">
    <property type="term" value="F:zinc ion binding"/>
    <property type="evidence" value="ECO:0007669"/>
    <property type="project" value="UniProtKB-KW"/>
</dbReference>
<evidence type="ECO:0000256" key="1">
    <source>
        <dbReference type="ARBA" id="ARBA00022723"/>
    </source>
</evidence>
<evidence type="ECO:0000313" key="5">
    <source>
        <dbReference type="EMBL" id="CAD7091691.1"/>
    </source>
</evidence>
<dbReference type="OMA" id="YRYCEKC"/>
<gene>
    <name evidence="5" type="ORF">HERILL_LOCUS14100</name>
</gene>
<evidence type="ECO:0000256" key="3">
    <source>
        <dbReference type="ARBA" id="ARBA00022833"/>
    </source>
</evidence>
<feature type="compositionally biased region" description="Low complexity" evidence="4">
    <location>
        <begin position="442"/>
        <end position="455"/>
    </location>
</feature>
<evidence type="ECO:0000256" key="4">
    <source>
        <dbReference type="SAM" id="MobiDB-lite"/>
    </source>
</evidence>
<sequence length="602" mass="66062">MSIRALSQPEEKLKWRQDENDNDGESAPATAKSSSPASVAAMLSRGSVRHSQSPKIPPSISPGGVLNANVGAKGKGPVCNYYVVLEKSPPRMSADESDSSTYDNSVHCCETDICQDSTDYDSSSGGDDSFTTEGIATVDIVEYEVASASDGDADSVDNSSSGTDDHGLVMATMTALDTTSSNSEFADSEESDSDKRVDRELTEADYWQCIRCKNPHNSPLYRMCEKCYKIRRTHFPPRPRFRRKKRNRHGKSSASPSPVEASELRNDSSSISTSQEVDEVSKRLCDDRIGNGSFRANYKTVCNSFKKRKLNYSSNKSQLNSAAEASDEELSDIEHRSKNFNGAGHRKRKAPMSRSRRETMSTNLSSSGQSIVNISNRLETSSTRKRKLSLNDTEVSNAKQLRPSECKILSNVENVETASDTDNETISLLMNNTNTQKDSGISSAHSSQEPPSSSLSDERSLEKDDYIEKCGKVDIYDEATLGELKSNTAEGKSSNSLISASPFSQMDHMNLIRSVSDCSGTILNNNLSAETFEMNMSSLDSNLSSYGSCIICLSGPKNGVFVHSRFLHLCSCYKCAVKIWSKYKRCPVCNSSVKNVLKLFVH</sequence>
<evidence type="ECO:0000313" key="6">
    <source>
        <dbReference type="Proteomes" id="UP000594454"/>
    </source>
</evidence>
<evidence type="ECO:0000256" key="2">
    <source>
        <dbReference type="ARBA" id="ARBA00022771"/>
    </source>
</evidence>
<dbReference type="AlphaFoldDB" id="A0A7R8V2L0"/>
<feature type="compositionally biased region" description="Low complexity" evidence="4">
    <location>
        <begin position="252"/>
        <end position="261"/>
    </location>
</feature>
<keyword evidence="1" id="KW-0479">Metal-binding</keyword>
<evidence type="ECO:0008006" key="7">
    <source>
        <dbReference type="Google" id="ProtNLM"/>
    </source>
</evidence>
<protein>
    <recommendedName>
        <fullName evidence="7">E3 ubiquitin-protein ligase mdm2</fullName>
    </recommendedName>
</protein>
<feature type="compositionally biased region" description="Polar residues" evidence="4">
    <location>
        <begin position="314"/>
        <end position="323"/>
    </location>
</feature>
<name>A0A7R8V2L0_HERIL</name>
<feature type="compositionally biased region" description="Basic residues" evidence="4">
    <location>
        <begin position="238"/>
        <end position="251"/>
    </location>
</feature>
<dbReference type="PANTHER" id="PTHR46858">
    <property type="entry name" value="OS05G0521000 PROTEIN"/>
    <property type="match status" value="1"/>
</dbReference>
<dbReference type="GO" id="GO:0016567">
    <property type="term" value="P:protein ubiquitination"/>
    <property type="evidence" value="ECO:0007669"/>
    <property type="project" value="TreeGrafter"/>
</dbReference>
<keyword evidence="2" id="KW-0863">Zinc-finger</keyword>
<dbReference type="OrthoDB" id="24526at2759"/>
<feature type="compositionally biased region" description="Polar residues" evidence="4">
    <location>
        <begin position="390"/>
        <end position="399"/>
    </location>
</feature>
<keyword evidence="3" id="KW-0862">Zinc</keyword>
<dbReference type="GO" id="GO:0061630">
    <property type="term" value="F:ubiquitin protein ligase activity"/>
    <property type="evidence" value="ECO:0007669"/>
    <property type="project" value="TreeGrafter"/>
</dbReference>
<feature type="region of interest" description="Disordered" evidence="4">
    <location>
        <begin position="238"/>
        <end position="281"/>
    </location>
</feature>
<feature type="compositionally biased region" description="Polar residues" evidence="4">
    <location>
        <begin position="360"/>
        <end position="381"/>
    </location>
</feature>
<dbReference type="InParanoid" id="A0A7R8V2L0"/>
<dbReference type="GO" id="GO:0043066">
    <property type="term" value="P:negative regulation of apoptotic process"/>
    <property type="evidence" value="ECO:0007669"/>
    <property type="project" value="TreeGrafter"/>
</dbReference>
<dbReference type="InterPro" id="IPR036443">
    <property type="entry name" value="Znf_RanBP2_sf"/>
</dbReference>
<dbReference type="GO" id="GO:0010468">
    <property type="term" value="P:regulation of gene expression"/>
    <property type="evidence" value="ECO:0007669"/>
    <property type="project" value="TreeGrafter"/>
</dbReference>